<dbReference type="Pfam" id="PF16875">
    <property type="entry name" value="Glyco_hydro_36N"/>
    <property type="match status" value="1"/>
</dbReference>
<dbReference type="AlphaFoldDB" id="A0A1X0RDA9"/>
<feature type="active site" description="Nucleophile" evidence="6">
    <location>
        <position position="466"/>
    </location>
</feature>
<dbReference type="InterPro" id="IPR013785">
    <property type="entry name" value="Aldolase_TIM"/>
</dbReference>
<dbReference type="InterPro" id="IPR013780">
    <property type="entry name" value="Glyco_hydro_b"/>
</dbReference>
<feature type="binding site" evidence="7">
    <location>
        <position position="508"/>
    </location>
    <ligand>
        <name>substrate</name>
    </ligand>
</feature>
<dbReference type="VEuPathDB" id="FungiDB:BCV72DRAFT_43053"/>
<comment type="similarity">
    <text evidence="5">Belongs to the glycosyl hydrolase.</text>
</comment>
<evidence type="ECO:0000259" key="9">
    <source>
        <dbReference type="Pfam" id="PF16875"/>
    </source>
</evidence>
<dbReference type="GO" id="GO:0016052">
    <property type="term" value="P:carbohydrate catabolic process"/>
    <property type="evidence" value="ECO:0007669"/>
    <property type="project" value="InterPro"/>
</dbReference>
<dbReference type="SUPFAM" id="SSF51445">
    <property type="entry name" value="(Trans)glycosidases"/>
    <property type="match status" value="1"/>
</dbReference>
<dbReference type="InterPro" id="IPR038417">
    <property type="entry name" value="Alpga-gal_N_sf"/>
</dbReference>
<evidence type="ECO:0000256" key="5">
    <source>
        <dbReference type="PIRNR" id="PIRNR005536"/>
    </source>
</evidence>
<dbReference type="PRINTS" id="PR00743">
    <property type="entry name" value="GLHYDRLASE36"/>
</dbReference>
<dbReference type="InterPro" id="IPR002252">
    <property type="entry name" value="Glyco_hydro_36"/>
</dbReference>
<comment type="function">
    <text evidence="5">Hydrolyzes a variety of simple alpha-D-galactoside as well as more complex molecules such as oligosaccharides and polysaccharides.</text>
</comment>
<sequence>MKILYPGISRHPSKNQWFLVTNNSTYVIGIVENVLLNLHWGPRLVTMQDVELPAELEKERSSQDPAITSAREECPFFGGLRYGPDLLRAIFANGTKELDLIYHSSTLDQYTLTITLVDRVYDYLKIELEYILDIENDMIIRGAILSGTNDPEKCFYFTKSQTAAWHLGPPAHGTHRELVTLAGAWSSEMQVQTHSMKPGTSHVLNSVRGIPSAQAYPYFAIRDHAKDGEHTDCEVYFGTLGWSGNWSIEISTDIESKTRIIGGWHDREPKIKVNSKLALPLFVAGFAPDGLSGARRRLTRHIRREREQHLSEENILSPVLYNGWEACGFGVNIKNQMDMASKAAKLGAELFVLDDGWFKGRHLDDAGLGDWYVDQTKFPEGLKPLSDHVHKLGMKFGLWFEPEMVNPDSDLYRQHPDWVYHYTERPRHLERNQLVLNITRKDVREYILKRMRDIIKRANIDFIKWDMNRPISEANGDGVVSWIMHPRFVHSMMEKLKQEFKHLRIETCASGGGRADLSMLKITNLCWPSDNTRPDARLKIQYGASFVMPPNMMSCWVTDMPNDDVYCIFPISYRFHVSFMGALGIGSDLTKLSEAELELYRGWIELYKTIRPIQQKGDLEFLVPPDSNKTQPVITQTTAGEGNASVVLAFRESSPFWLPIGPIRLRNLKKLCVYHVQIWEDNPFVPVFTGDMTGSSLMAKGLPLPYLTSKAYSSVVILLQIKIQ</sequence>
<dbReference type="Pfam" id="PF16874">
    <property type="entry name" value="Glyco_hydro_36C"/>
    <property type="match status" value="1"/>
</dbReference>
<dbReference type="InterPro" id="IPR031705">
    <property type="entry name" value="Glyco_hydro_36_C"/>
</dbReference>
<dbReference type="EMBL" id="KV921870">
    <property type="protein sequence ID" value="ORE09986.1"/>
    <property type="molecule type" value="Genomic_DNA"/>
</dbReference>
<dbReference type="Gene3D" id="2.70.98.60">
    <property type="entry name" value="alpha-galactosidase from lactobacil brevis"/>
    <property type="match status" value="1"/>
</dbReference>
<evidence type="ECO:0000256" key="4">
    <source>
        <dbReference type="ARBA" id="ARBA00023295"/>
    </source>
</evidence>
<keyword evidence="3 5" id="KW-0378">Hydrolase</keyword>
<feature type="domain" description="Glycosyl hydrolase family 36 N-terminal" evidence="9">
    <location>
        <begin position="35"/>
        <end position="272"/>
    </location>
</feature>
<feature type="binding site" evidence="7">
    <location>
        <position position="431"/>
    </location>
    <ligand>
        <name>substrate</name>
    </ligand>
</feature>
<feature type="binding site" evidence="7">
    <location>
        <position position="185"/>
    </location>
    <ligand>
        <name>substrate</name>
    </ligand>
</feature>
<dbReference type="PANTHER" id="PTHR43053:SF3">
    <property type="entry name" value="ALPHA-GALACTOSIDASE C-RELATED"/>
    <property type="match status" value="1"/>
</dbReference>
<dbReference type="OrthoDB" id="5795902at2759"/>
<dbReference type="InterPro" id="IPR031704">
    <property type="entry name" value="Glyco_hydro_36_N"/>
</dbReference>
<evidence type="ECO:0000256" key="6">
    <source>
        <dbReference type="PIRSR" id="PIRSR005536-1"/>
    </source>
</evidence>
<dbReference type="CDD" id="cd14791">
    <property type="entry name" value="GH36"/>
    <property type="match status" value="1"/>
</dbReference>
<evidence type="ECO:0000256" key="2">
    <source>
        <dbReference type="ARBA" id="ARBA00012755"/>
    </source>
</evidence>
<feature type="active site" description="Proton donor" evidence="6">
    <location>
        <position position="530"/>
    </location>
</feature>
<dbReference type="FunFam" id="3.20.20.70:FF:000118">
    <property type="entry name" value="Alpha-galactosidase"/>
    <property type="match status" value="1"/>
</dbReference>
<proteinExistence type="inferred from homology"/>
<protein>
    <recommendedName>
        <fullName evidence="2 5">Alpha-galactosidase</fullName>
        <ecNumber evidence="2 5">3.2.1.22</ecNumber>
    </recommendedName>
</protein>
<dbReference type="EC" id="3.2.1.22" evidence="2 5"/>
<name>A0A1X0RDA9_RHIZD</name>
<evidence type="ECO:0000313" key="10">
    <source>
        <dbReference type="EMBL" id="ORE09986.1"/>
    </source>
</evidence>
<dbReference type="GO" id="GO:0004557">
    <property type="term" value="F:alpha-galactosidase activity"/>
    <property type="evidence" value="ECO:0007669"/>
    <property type="project" value="UniProtKB-UniRule"/>
</dbReference>
<dbReference type="InterPro" id="IPR050985">
    <property type="entry name" value="Alpha-glycosidase_related"/>
</dbReference>
<comment type="catalytic activity">
    <reaction evidence="1 5">
        <text>Hydrolysis of terminal, non-reducing alpha-D-galactose residues in alpha-D-galactosides, including galactose oligosaccharides, galactomannans and galactolipids.</text>
        <dbReference type="EC" id="3.2.1.22"/>
    </reaction>
</comment>
<organism evidence="10">
    <name type="scientific">Rhizopus microsporus var. microsporus</name>
    <dbReference type="NCBI Taxonomy" id="86635"/>
    <lineage>
        <taxon>Eukaryota</taxon>
        <taxon>Fungi</taxon>
        <taxon>Fungi incertae sedis</taxon>
        <taxon>Mucoromycota</taxon>
        <taxon>Mucoromycotina</taxon>
        <taxon>Mucoromycetes</taxon>
        <taxon>Mucorales</taxon>
        <taxon>Mucorineae</taxon>
        <taxon>Rhizopodaceae</taxon>
        <taxon>Rhizopus</taxon>
    </lineage>
</organism>
<evidence type="ECO:0000256" key="1">
    <source>
        <dbReference type="ARBA" id="ARBA00001255"/>
    </source>
</evidence>
<evidence type="ECO:0000259" key="8">
    <source>
        <dbReference type="Pfam" id="PF16874"/>
    </source>
</evidence>
<dbReference type="PIRSF" id="PIRSF005536">
    <property type="entry name" value="Agal"/>
    <property type="match status" value="1"/>
</dbReference>
<keyword evidence="4 5" id="KW-0326">Glycosidase</keyword>
<accession>A0A1X0RDA9</accession>
<gene>
    <name evidence="10" type="ORF">BCV72DRAFT_43053</name>
</gene>
<dbReference type="PANTHER" id="PTHR43053">
    <property type="entry name" value="GLYCOSIDASE FAMILY 31"/>
    <property type="match status" value="1"/>
</dbReference>
<evidence type="ECO:0000256" key="3">
    <source>
        <dbReference type="ARBA" id="ARBA00022801"/>
    </source>
</evidence>
<evidence type="ECO:0000256" key="7">
    <source>
        <dbReference type="PIRSR" id="PIRSR005536-2"/>
    </source>
</evidence>
<feature type="binding site" evidence="7">
    <location>
        <position position="530"/>
    </location>
    <ligand>
        <name>substrate</name>
    </ligand>
</feature>
<dbReference type="Pfam" id="PF02065">
    <property type="entry name" value="Melibiase"/>
    <property type="match status" value="1"/>
</dbReference>
<feature type="binding site" evidence="7">
    <location>
        <begin position="464"/>
        <end position="468"/>
    </location>
    <ligand>
        <name>substrate</name>
    </ligand>
</feature>
<feature type="domain" description="Glycosyl hydrolase family 36 C-terminal" evidence="8">
    <location>
        <begin position="636"/>
        <end position="719"/>
    </location>
</feature>
<dbReference type="Gene3D" id="3.20.20.70">
    <property type="entry name" value="Aldolase class I"/>
    <property type="match status" value="1"/>
</dbReference>
<dbReference type="InterPro" id="IPR017853">
    <property type="entry name" value="GH"/>
</dbReference>
<dbReference type="Gene3D" id="2.60.40.1180">
    <property type="entry name" value="Golgi alpha-mannosidase II"/>
    <property type="match status" value="1"/>
</dbReference>
<feature type="binding site" evidence="7">
    <location>
        <begin position="354"/>
        <end position="355"/>
    </location>
    <ligand>
        <name>substrate</name>
    </ligand>
</feature>
<dbReference type="Proteomes" id="UP000242414">
    <property type="component" value="Unassembled WGS sequence"/>
</dbReference>
<reference evidence="10" key="1">
    <citation type="journal article" date="2016" name="Proc. Natl. Acad. Sci. U.S.A.">
        <title>Lipid metabolic changes in an early divergent fungus govern the establishment of a mutualistic symbiosis with endobacteria.</title>
        <authorList>
            <person name="Lastovetsky O.A."/>
            <person name="Gaspar M.L."/>
            <person name="Mondo S.J."/>
            <person name="LaButti K.M."/>
            <person name="Sandor L."/>
            <person name="Grigoriev I.V."/>
            <person name="Henry S.A."/>
            <person name="Pawlowska T.E."/>
        </authorList>
    </citation>
    <scope>NUCLEOTIDE SEQUENCE [LARGE SCALE GENOMIC DNA]</scope>
    <source>
        <strain evidence="10">ATCC 52814</strain>
    </source>
</reference>